<name>I9TD34_9BACE</name>
<dbReference type="EMBL" id="AGXV01000019">
    <property type="protein sequence ID" value="EIY67056.1"/>
    <property type="molecule type" value="Genomic_DNA"/>
</dbReference>
<keyword evidence="2" id="KW-1185">Reference proteome</keyword>
<accession>I9TD34</accession>
<comment type="caution">
    <text evidence="1">The sequence shown here is derived from an EMBL/GenBank/DDBJ whole genome shotgun (WGS) entry which is preliminary data.</text>
</comment>
<sequence>MDTQMQIGFDINYALTSDSRLLEELIDVFYTG</sequence>
<dbReference type="AlphaFoldDB" id="I9TD34"/>
<reference evidence="1 2" key="1">
    <citation type="submission" date="2012-02" db="EMBL/GenBank/DDBJ databases">
        <title>The Genome Sequence of Bacteroides salyersiae CL02T12C01.</title>
        <authorList>
            <consortium name="The Broad Institute Genome Sequencing Platform"/>
            <person name="Earl A."/>
            <person name="Ward D."/>
            <person name="Feldgarden M."/>
            <person name="Gevers D."/>
            <person name="Zitomersky N.L."/>
            <person name="Coyne M.J."/>
            <person name="Comstock L.E."/>
            <person name="Young S.K."/>
            <person name="Zeng Q."/>
            <person name="Gargeya S."/>
            <person name="Fitzgerald M."/>
            <person name="Haas B."/>
            <person name="Abouelleil A."/>
            <person name="Alvarado L."/>
            <person name="Arachchi H.M."/>
            <person name="Berlin A."/>
            <person name="Chapman S.B."/>
            <person name="Gearin G."/>
            <person name="Goldberg J."/>
            <person name="Griggs A."/>
            <person name="Gujja S."/>
            <person name="Hansen M."/>
            <person name="Heiman D."/>
            <person name="Howarth C."/>
            <person name="Larimer J."/>
            <person name="Lui A."/>
            <person name="MacDonald P.J.P."/>
            <person name="McCowen C."/>
            <person name="Montmayeur A."/>
            <person name="Murphy C."/>
            <person name="Neiman D."/>
            <person name="Pearson M."/>
            <person name="Priest M."/>
            <person name="Roberts A."/>
            <person name="Saif S."/>
            <person name="Shea T."/>
            <person name="Sisk P."/>
            <person name="Stolte C."/>
            <person name="Sykes S."/>
            <person name="Wortman J."/>
            <person name="Nusbaum C."/>
            <person name="Birren B."/>
        </authorList>
    </citation>
    <scope>NUCLEOTIDE SEQUENCE [LARGE SCALE GENOMIC DNA]</scope>
    <source>
        <strain evidence="1 2">CL02T12C01</strain>
    </source>
</reference>
<evidence type="ECO:0000313" key="1">
    <source>
        <dbReference type="EMBL" id="EIY67056.1"/>
    </source>
</evidence>
<dbReference type="HOGENOM" id="CLU_3388104_0_0_10"/>
<dbReference type="Proteomes" id="UP000005150">
    <property type="component" value="Unassembled WGS sequence"/>
</dbReference>
<evidence type="ECO:0000313" key="2">
    <source>
        <dbReference type="Proteomes" id="UP000005150"/>
    </source>
</evidence>
<protein>
    <submittedName>
        <fullName evidence="1">Uncharacterized protein</fullName>
    </submittedName>
</protein>
<organism evidence="1 2">
    <name type="scientific">Bacteroides salyersiae CL02T12C01</name>
    <dbReference type="NCBI Taxonomy" id="997887"/>
    <lineage>
        <taxon>Bacteria</taxon>
        <taxon>Pseudomonadati</taxon>
        <taxon>Bacteroidota</taxon>
        <taxon>Bacteroidia</taxon>
        <taxon>Bacteroidales</taxon>
        <taxon>Bacteroidaceae</taxon>
        <taxon>Bacteroides</taxon>
    </lineage>
</organism>
<proteinExistence type="predicted"/>
<dbReference type="PATRIC" id="fig|997887.3.peg.1460"/>
<gene>
    <name evidence="1" type="ORF">HMPREF1071_01379</name>
</gene>